<dbReference type="Proteomes" id="UP000515928">
    <property type="component" value="Chromosome"/>
</dbReference>
<name>A0A7G9RWX2_9FIRM</name>
<dbReference type="PANTHER" id="PTHR33169:SF24">
    <property type="entry name" value="TRANSCRIPTIONAL REGULATOR, PADR FAMILY"/>
    <property type="match status" value="1"/>
</dbReference>
<dbReference type="InterPro" id="IPR052509">
    <property type="entry name" value="Metal_resp_DNA-bind_regulator"/>
</dbReference>
<keyword evidence="3" id="KW-1185">Reference proteome</keyword>
<evidence type="ECO:0000259" key="1">
    <source>
        <dbReference type="Pfam" id="PF03551"/>
    </source>
</evidence>
<dbReference type="InterPro" id="IPR036388">
    <property type="entry name" value="WH-like_DNA-bd_sf"/>
</dbReference>
<feature type="domain" description="Transcription regulator PadR N-terminal" evidence="1">
    <location>
        <begin position="14"/>
        <end position="83"/>
    </location>
</feature>
<dbReference type="AlphaFoldDB" id="A0A7G9RWX2"/>
<gene>
    <name evidence="2" type="ORF">H9L01_06895</name>
</gene>
<proteinExistence type="predicted"/>
<reference evidence="2 3" key="1">
    <citation type="submission" date="2020-08" db="EMBL/GenBank/DDBJ databases">
        <title>Genome sequence of Erysipelothrix inopinata DSM 15511T.</title>
        <authorList>
            <person name="Hyun D.-W."/>
            <person name="Bae J.-W."/>
        </authorList>
    </citation>
    <scope>NUCLEOTIDE SEQUENCE [LARGE SCALE GENOMIC DNA]</scope>
    <source>
        <strain evidence="2 3">DSM 15511</strain>
    </source>
</reference>
<sequence length="105" mass="12228">MNTQFKKGVLELCVLSLLLERDYYGYEIISTVSETIEISEGTMYPLLKRLRDDGYVTTRLVESDQGPSRKYYSLTPIGRTYTQEKIDEWYTFTDHVNTLLKGTKV</sequence>
<dbReference type="RefSeq" id="WP_187533229.1">
    <property type="nucleotide sequence ID" value="NZ_CBCSHU010000020.1"/>
</dbReference>
<accession>A0A7G9RWX2</accession>
<dbReference type="InterPro" id="IPR005149">
    <property type="entry name" value="Tscrpt_reg_PadR_N"/>
</dbReference>
<dbReference type="Pfam" id="PF03551">
    <property type="entry name" value="PadR"/>
    <property type="match status" value="1"/>
</dbReference>
<dbReference type="Gene3D" id="1.10.10.10">
    <property type="entry name" value="Winged helix-like DNA-binding domain superfamily/Winged helix DNA-binding domain"/>
    <property type="match status" value="1"/>
</dbReference>
<protein>
    <submittedName>
        <fullName evidence="2">PadR family transcriptional regulator</fullName>
    </submittedName>
</protein>
<dbReference type="KEGG" id="eio:H9L01_06895"/>
<evidence type="ECO:0000313" key="3">
    <source>
        <dbReference type="Proteomes" id="UP000515928"/>
    </source>
</evidence>
<dbReference type="InterPro" id="IPR036390">
    <property type="entry name" value="WH_DNA-bd_sf"/>
</dbReference>
<evidence type="ECO:0000313" key="2">
    <source>
        <dbReference type="EMBL" id="QNN60097.1"/>
    </source>
</evidence>
<dbReference type="PANTHER" id="PTHR33169">
    <property type="entry name" value="PADR-FAMILY TRANSCRIPTIONAL REGULATOR"/>
    <property type="match status" value="1"/>
</dbReference>
<dbReference type="EMBL" id="CP060715">
    <property type="protein sequence ID" value="QNN60097.1"/>
    <property type="molecule type" value="Genomic_DNA"/>
</dbReference>
<dbReference type="SUPFAM" id="SSF46785">
    <property type="entry name" value="Winged helix' DNA-binding domain"/>
    <property type="match status" value="1"/>
</dbReference>
<organism evidence="2 3">
    <name type="scientific">Erysipelothrix inopinata</name>
    <dbReference type="NCBI Taxonomy" id="225084"/>
    <lineage>
        <taxon>Bacteria</taxon>
        <taxon>Bacillati</taxon>
        <taxon>Bacillota</taxon>
        <taxon>Erysipelotrichia</taxon>
        <taxon>Erysipelotrichales</taxon>
        <taxon>Erysipelotrichaceae</taxon>
        <taxon>Erysipelothrix</taxon>
    </lineage>
</organism>